<keyword evidence="3" id="KW-1185">Reference proteome</keyword>
<evidence type="ECO:0000313" key="3">
    <source>
        <dbReference type="Proteomes" id="UP000284824"/>
    </source>
</evidence>
<sequence length="42" mass="4724">MREVLATVGAFPDHPPRPQRPEPLAAYRQLADQGDELREQPA</sequence>
<dbReference type="Proteomes" id="UP000284824">
    <property type="component" value="Unassembled WGS sequence"/>
</dbReference>
<evidence type="ECO:0000313" key="2">
    <source>
        <dbReference type="EMBL" id="RVX37862.1"/>
    </source>
</evidence>
<gene>
    <name evidence="2" type="ORF">EDD27_0141</name>
</gene>
<feature type="region of interest" description="Disordered" evidence="1">
    <location>
        <begin position="1"/>
        <end position="22"/>
    </location>
</feature>
<name>A0A438LWK5_9ACTN</name>
<dbReference type="RefSeq" id="WP_277750684.1">
    <property type="nucleotide sequence ID" value="NZ_SAUN01000001.1"/>
</dbReference>
<evidence type="ECO:0000256" key="1">
    <source>
        <dbReference type="SAM" id="MobiDB-lite"/>
    </source>
</evidence>
<protein>
    <submittedName>
        <fullName evidence="2">Uncharacterized protein</fullName>
    </submittedName>
</protein>
<accession>A0A438LWK5</accession>
<dbReference type="EMBL" id="SAUN01000001">
    <property type="protein sequence ID" value="RVX37862.1"/>
    <property type="molecule type" value="Genomic_DNA"/>
</dbReference>
<proteinExistence type="predicted"/>
<reference evidence="2 3" key="1">
    <citation type="submission" date="2019-01" db="EMBL/GenBank/DDBJ databases">
        <title>Sequencing the genomes of 1000 actinobacteria strains.</title>
        <authorList>
            <person name="Klenk H.-P."/>
        </authorList>
    </citation>
    <scope>NUCLEOTIDE SEQUENCE [LARGE SCALE GENOMIC DNA]</scope>
    <source>
        <strain evidence="2 3">DSM 43925</strain>
    </source>
</reference>
<organism evidence="2 3">
    <name type="scientific">Nonomuraea polychroma</name>
    <dbReference type="NCBI Taxonomy" id="46176"/>
    <lineage>
        <taxon>Bacteria</taxon>
        <taxon>Bacillati</taxon>
        <taxon>Actinomycetota</taxon>
        <taxon>Actinomycetes</taxon>
        <taxon>Streptosporangiales</taxon>
        <taxon>Streptosporangiaceae</taxon>
        <taxon>Nonomuraea</taxon>
    </lineage>
</organism>
<dbReference type="AlphaFoldDB" id="A0A438LWK5"/>
<comment type="caution">
    <text evidence="2">The sequence shown here is derived from an EMBL/GenBank/DDBJ whole genome shotgun (WGS) entry which is preliminary data.</text>
</comment>